<dbReference type="AlphaFoldDB" id="A0A0F9LWM3"/>
<comment type="caution">
    <text evidence="1">The sequence shown here is derived from an EMBL/GenBank/DDBJ whole genome shotgun (WGS) entry which is preliminary data.</text>
</comment>
<evidence type="ECO:0008006" key="2">
    <source>
        <dbReference type="Google" id="ProtNLM"/>
    </source>
</evidence>
<gene>
    <name evidence="1" type="ORF">LCGC14_1531480</name>
</gene>
<dbReference type="EMBL" id="LAZR01011479">
    <property type="protein sequence ID" value="KKM61462.1"/>
    <property type="molecule type" value="Genomic_DNA"/>
</dbReference>
<proteinExistence type="predicted"/>
<name>A0A0F9LWM3_9ZZZZ</name>
<organism evidence="1">
    <name type="scientific">marine sediment metagenome</name>
    <dbReference type="NCBI Taxonomy" id="412755"/>
    <lineage>
        <taxon>unclassified sequences</taxon>
        <taxon>metagenomes</taxon>
        <taxon>ecological metagenomes</taxon>
    </lineage>
</organism>
<protein>
    <recommendedName>
        <fullName evidence="2">PepSY domain-containing protein</fullName>
    </recommendedName>
</protein>
<evidence type="ECO:0000313" key="1">
    <source>
        <dbReference type="EMBL" id="KKM61462.1"/>
    </source>
</evidence>
<sequence length="96" mass="10710">MLKLLTLFTLLTICFTAMANEEPPFEQAPGNNINEIALPLTKDTAAELAKIETAGKVLSVDEERYGNRIVFRIKVLHNNGKVKIHRLDRDTGHAIP</sequence>
<reference evidence="1" key="1">
    <citation type="journal article" date="2015" name="Nature">
        <title>Complex archaea that bridge the gap between prokaryotes and eukaryotes.</title>
        <authorList>
            <person name="Spang A."/>
            <person name="Saw J.H."/>
            <person name="Jorgensen S.L."/>
            <person name="Zaremba-Niedzwiedzka K."/>
            <person name="Martijn J."/>
            <person name="Lind A.E."/>
            <person name="van Eijk R."/>
            <person name="Schleper C."/>
            <person name="Guy L."/>
            <person name="Ettema T.J."/>
        </authorList>
    </citation>
    <scope>NUCLEOTIDE SEQUENCE</scope>
</reference>
<accession>A0A0F9LWM3</accession>